<evidence type="ECO:0000256" key="1">
    <source>
        <dbReference type="SAM" id="MobiDB-lite"/>
    </source>
</evidence>
<feature type="compositionally biased region" description="Low complexity" evidence="1">
    <location>
        <begin position="20"/>
        <end position="33"/>
    </location>
</feature>
<sequence length="697" mass="78288">MKTALLLVGALTANAVAKGYAPTRAPTPAPYADSYDDEYYDSPSPDDYNTNDDYSPPSDDYSPPSDDYEPPSDDYNPTPASYDDYNDNYVPPSNPSDNYYDAPYQSYDGYPTDMYTPQYSPSDSYVTEVHNIKRPYPTITLEGEVPLRLPHLGQYHCFLQGAPWTNCGGKSLREFFLDQCLTLYYRWSASVDGLCVGASKTPPPAPKPSPTPAPYNDDEDDDSYYSSYSSYGYSKPAPKKTTSPPHTTKPAPTYASPYVAPSYCDAYYEERCLQTSYVSIITATVQCLTENSIRILFIEKYAAAASNNPVEGPILYLKKLHEFISQVIKCNPDKVGNYPTLWRRFTSQLGVKYWPTAPFTVGQNNRIDIPRCTSRQASGWNVFETNGRFYCPNPDTLLTSPPLLGSSKFGTYSVDSTDRFYDAGAVIDTDHCNAEIYGYTGVSPLLKRCEILQDPTENVATQYSNPDTLRGLLDSVRVWDTATKANVRPSTLAETAARFRGTQKQPILEGNGILYFCAFYACRANNDGDVSSCFPGVSNTDWALPHYKVDVWNQLTDDIQECLDEQWITAEDVNEIAKRLTQDLRHRTHICQAEAELVAFFKVINGDFDVNVQDGHWVYLRQLAYERCSHPNVYPNDGPLGCEDVDTVYEQLFVVLRKIKNRCISRMASYVPPAPTKPPTYYKPSKPKTTKPNKYVA</sequence>
<feature type="compositionally biased region" description="Low complexity" evidence="1">
    <location>
        <begin position="41"/>
        <end position="65"/>
    </location>
</feature>
<feature type="signal peptide" evidence="2">
    <location>
        <begin position="1"/>
        <end position="17"/>
    </location>
</feature>
<feature type="region of interest" description="Disordered" evidence="1">
    <location>
        <begin position="676"/>
        <end position="697"/>
    </location>
</feature>
<keyword evidence="4" id="KW-1185">Reference proteome</keyword>
<evidence type="ECO:0000313" key="3">
    <source>
        <dbReference type="EMBL" id="KAF0742298.1"/>
    </source>
</evidence>
<organism evidence="3 4">
    <name type="scientific">Aphanomyces euteiches</name>
    <dbReference type="NCBI Taxonomy" id="100861"/>
    <lineage>
        <taxon>Eukaryota</taxon>
        <taxon>Sar</taxon>
        <taxon>Stramenopiles</taxon>
        <taxon>Oomycota</taxon>
        <taxon>Saprolegniomycetes</taxon>
        <taxon>Saprolegniales</taxon>
        <taxon>Verrucalvaceae</taxon>
        <taxon>Aphanomyces</taxon>
    </lineage>
</organism>
<feature type="region of interest" description="Disordered" evidence="1">
    <location>
        <begin position="17"/>
        <end position="101"/>
    </location>
</feature>
<reference evidence="3 4" key="1">
    <citation type="submission" date="2019-07" db="EMBL/GenBank/DDBJ databases">
        <title>Genomics analysis of Aphanomyces spp. identifies a new class of oomycete effector associated with host adaptation.</title>
        <authorList>
            <person name="Gaulin E."/>
        </authorList>
    </citation>
    <scope>NUCLEOTIDE SEQUENCE [LARGE SCALE GENOMIC DNA]</scope>
    <source>
        <strain evidence="3 4">ATCC 201684</strain>
    </source>
</reference>
<name>A0A6G0XPU8_9STRA</name>
<gene>
    <name evidence="3" type="ORF">Ae201684_002701</name>
</gene>
<proteinExistence type="predicted"/>
<dbReference type="AlphaFoldDB" id="A0A6G0XPU8"/>
<accession>A0A6G0XPU8</accession>
<dbReference type="EMBL" id="VJMJ01000029">
    <property type="protein sequence ID" value="KAF0742298.1"/>
    <property type="molecule type" value="Genomic_DNA"/>
</dbReference>
<feature type="region of interest" description="Disordered" evidence="1">
    <location>
        <begin position="231"/>
        <end position="251"/>
    </location>
</feature>
<evidence type="ECO:0000313" key="4">
    <source>
        <dbReference type="Proteomes" id="UP000481153"/>
    </source>
</evidence>
<protein>
    <submittedName>
        <fullName evidence="3">Uncharacterized protein</fullName>
    </submittedName>
</protein>
<dbReference type="VEuPathDB" id="FungiDB:AeMF1_001194"/>
<feature type="compositionally biased region" description="Pro residues" evidence="1">
    <location>
        <begin position="201"/>
        <end position="213"/>
    </location>
</feature>
<feature type="region of interest" description="Disordered" evidence="1">
    <location>
        <begin position="199"/>
        <end position="219"/>
    </location>
</feature>
<feature type="chain" id="PRO_5026147789" evidence="2">
    <location>
        <begin position="18"/>
        <end position="697"/>
    </location>
</feature>
<comment type="caution">
    <text evidence="3">The sequence shown here is derived from an EMBL/GenBank/DDBJ whole genome shotgun (WGS) entry which is preliminary data.</text>
</comment>
<keyword evidence="2" id="KW-0732">Signal</keyword>
<dbReference type="Proteomes" id="UP000481153">
    <property type="component" value="Unassembled WGS sequence"/>
</dbReference>
<evidence type="ECO:0000256" key="2">
    <source>
        <dbReference type="SAM" id="SignalP"/>
    </source>
</evidence>